<comment type="subcellular location">
    <subcellularLocation>
        <location evidence="1">Cell membrane</location>
        <topology evidence="1">Multi-pass membrane protein</topology>
    </subcellularLocation>
</comment>
<feature type="transmembrane region" description="Helical" evidence="8">
    <location>
        <begin position="170"/>
        <end position="189"/>
    </location>
</feature>
<evidence type="ECO:0000313" key="10">
    <source>
        <dbReference type="EMBL" id="KAL3765163.1"/>
    </source>
</evidence>
<name>A0ABD3MN04_9STRA</name>
<dbReference type="PROSITE" id="PS50850">
    <property type="entry name" value="MFS"/>
    <property type="match status" value="1"/>
</dbReference>
<dbReference type="SUPFAM" id="SSF103473">
    <property type="entry name" value="MFS general substrate transporter"/>
    <property type="match status" value="1"/>
</dbReference>
<evidence type="ECO:0000256" key="7">
    <source>
        <dbReference type="SAM" id="MobiDB-lite"/>
    </source>
</evidence>
<evidence type="ECO:0000256" key="8">
    <source>
        <dbReference type="SAM" id="Phobius"/>
    </source>
</evidence>
<feature type="transmembrane region" description="Helical" evidence="8">
    <location>
        <begin position="39"/>
        <end position="60"/>
    </location>
</feature>
<accession>A0ABD3MN04</accession>
<dbReference type="InterPro" id="IPR036259">
    <property type="entry name" value="MFS_trans_sf"/>
</dbReference>
<proteinExistence type="predicted"/>
<feature type="transmembrane region" description="Helical" evidence="8">
    <location>
        <begin position="12"/>
        <end position="33"/>
    </location>
</feature>
<evidence type="ECO:0000256" key="6">
    <source>
        <dbReference type="ARBA" id="ARBA00023136"/>
    </source>
</evidence>
<feature type="domain" description="Major facilitator superfamily (MFS) profile" evidence="9">
    <location>
        <begin position="10"/>
        <end position="463"/>
    </location>
</feature>
<protein>
    <recommendedName>
        <fullName evidence="9">Major facilitator superfamily (MFS) profile domain-containing protein</fullName>
    </recommendedName>
</protein>
<feature type="region of interest" description="Disordered" evidence="7">
    <location>
        <begin position="195"/>
        <end position="224"/>
    </location>
</feature>
<gene>
    <name evidence="10" type="ORF">ACHAW5_008582</name>
</gene>
<reference evidence="10 11" key="1">
    <citation type="submission" date="2024-10" db="EMBL/GenBank/DDBJ databases">
        <title>Updated reference genomes for cyclostephanoid diatoms.</title>
        <authorList>
            <person name="Roberts W.R."/>
            <person name="Alverson A.J."/>
        </authorList>
    </citation>
    <scope>NUCLEOTIDE SEQUENCE [LARGE SCALE GENOMIC DNA]</scope>
    <source>
        <strain evidence="10 11">AJA276-08</strain>
    </source>
</reference>
<dbReference type="InterPro" id="IPR050171">
    <property type="entry name" value="MFS_Transporters"/>
</dbReference>
<feature type="transmembrane region" description="Helical" evidence="8">
    <location>
        <begin position="80"/>
        <end position="99"/>
    </location>
</feature>
<dbReference type="AlphaFoldDB" id="A0ABD3MN04"/>
<dbReference type="InterPro" id="IPR020846">
    <property type="entry name" value="MFS_dom"/>
</dbReference>
<keyword evidence="2" id="KW-0813">Transport</keyword>
<evidence type="ECO:0000256" key="1">
    <source>
        <dbReference type="ARBA" id="ARBA00004651"/>
    </source>
</evidence>
<evidence type="ECO:0000256" key="4">
    <source>
        <dbReference type="ARBA" id="ARBA00022692"/>
    </source>
</evidence>
<sequence>MIIPPEVLRPFSLLLLSQFVLFLGVGAVIPTIPLYGQSIGLSSASNGVVIGAPALALLLVSRAAGEYADSPPGKGGRKRAMMGGMAVIAISDLGTAYSSDLGSLVLARLGLGLGRGYAEAGERGMLADLANGAPGLRGRALALQQACVALGIAIGAPLGGIVVQEYGPRSAFLCVSAAAIVALVIYGVLPETGGSDDNNITDDEDKDESEDEKGTEDCDGGGGGELWRRLLTTSPTWRSLALAQSGASFGYACKIAIVPILADEYLGGPAGAGLLLSAAGLAGLVGAPLGGLLADRAGSRVAAAAFGMMGGSSLALVPVGLSLTKMMASTMASVDEGGGGPTSSLLFEGLSSNPSWIDPVLAGSGSPEAFAFVLLVLLWSVGATAQGPALTALAQEKAPAGSEATALGLPRAIGDGTYIVAPLIMGFFCDIMGDAVPGIACTIAGGAIVLGSIALLAVDPADDDAVGVNDDLTTPA</sequence>
<dbReference type="GO" id="GO:0005886">
    <property type="term" value="C:plasma membrane"/>
    <property type="evidence" value="ECO:0007669"/>
    <property type="project" value="UniProtKB-SubCell"/>
</dbReference>
<dbReference type="PANTHER" id="PTHR23517">
    <property type="entry name" value="RESISTANCE PROTEIN MDTM, PUTATIVE-RELATED-RELATED"/>
    <property type="match status" value="1"/>
</dbReference>
<dbReference type="Pfam" id="PF07690">
    <property type="entry name" value="MFS_1"/>
    <property type="match status" value="1"/>
</dbReference>
<keyword evidence="6 8" id="KW-0472">Membrane</keyword>
<keyword evidence="11" id="KW-1185">Reference proteome</keyword>
<evidence type="ECO:0000256" key="5">
    <source>
        <dbReference type="ARBA" id="ARBA00022989"/>
    </source>
</evidence>
<evidence type="ECO:0000256" key="2">
    <source>
        <dbReference type="ARBA" id="ARBA00022448"/>
    </source>
</evidence>
<dbReference type="Proteomes" id="UP001530315">
    <property type="component" value="Unassembled WGS sequence"/>
</dbReference>
<evidence type="ECO:0000259" key="9">
    <source>
        <dbReference type="PROSITE" id="PS50850"/>
    </source>
</evidence>
<feature type="transmembrane region" description="Helical" evidence="8">
    <location>
        <begin position="301"/>
        <end position="321"/>
    </location>
</feature>
<keyword evidence="3" id="KW-1003">Cell membrane</keyword>
<organism evidence="10 11">
    <name type="scientific">Stephanodiscus triporus</name>
    <dbReference type="NCBI Taxonomy" id="2934178"/>
    <lineage>
        <taxon>Eukaryota</taxon>
        <taxon>Sar</taxon>
        <taxon>Stramenopiles</taxon>
        <taxon>Ochrophyta</taxon>
        <taxon>Bacillariophyta</taxon>
        <taxon>Coscinodiscophyceae</taxon>
        <taxon>Thalassiosirophycidae</taxon>
        <taxon>Stephanodiscales</taxon>
        <taxon>Stephanodiscaceae</taxon>
        <taxon>Stephanodiscus</taxon>
    </lineage>
</organism>
<feature type="transmembrane region" description="Helical" evidence="8">
    <location>
        <begin position="274"/>
        <end position="294"/>
    </location>
</feature>
<feature type="transmembrane region" description="Helical" evidence="8">
    <location>
        <begin position="142"/>
        <end position="163"/>
    </location>
</feature>
<keyword evidence="4 8" id="KW-0812">Transmembrane</keyword>
<evidence type="ECO:0000313" key="11">
    <source>
        <dbReference type="Proteomes" id="UP001530315"/>
    </source>
</evidence>
<feature type="compositionally biased region" description="Acidic residues" evidence="7">
    <location>
        <begin position="199"/>
        <end position="219"/>
    </location>
</feature>
<dbReference type="EMBL" id="JALLAZ020001757">
    <property type="protein sequence ID" value="KAL3765163.1"/>
    <property type="molecule type" value="Genomic_DNA"/>
</dbReference>
<evidence type="ECO:0000256" key="3">
    <source>
        <dbReference type="ARBA" id="ARBA00022475"/>
    </source>
</evidence>
<feature type="transmembrane region" description="Helical" evidence="8">
    <location>
        <begin position="369"/>
        <end position="393"/>
    </location>
</feature>
<comment type="caution">
    <text evidence="10">The sequence shown here is derived from an EMBL/GenBank/DDBJ whole genome shotgun (WGS) entry which is preliminary data.</text>
</comment>
<dbReference type="InterPro" id="IPR011701">
    <property type="entry name" value="MFS"/>
</dbReference>
<keyword evidence="5 8" id="KW-1133">Transmembrane helix</keyword>
<dbReference type="Gene3D" id="1.20.1250.20">
    <property type="entry name" value="MFS general substrate transporter like domains"/>
    <property type="match status" value="1"/>
</dbReference>